<dbReference type="InterPro" id="IPR008881">
    <property type="entry name" value="Trigger_fac_ribosome-bd_bac"/>
</dbReference>
<dbReference type="GO" id="GO:0005737">
    <property type="term" value="C:cytoplasm"/>
    <property type="evidence" value="ECO:0007669"/>
    <property type="project" value="UniProtKB-SubCell"/>
</dbReference>
<keyword evidence="8 11" id="KW-0413">Isomerase</keyword>
<dbReference type="HAMAP" id="MF_00303">
    <property type="entry name" value="Trigger_factor_Tig"/>
    <property type="match status" value="1"/>
</dbReference>
<keyword evidence="16" id="KW-1185">Reference proteome</keyword>
<dbReference type="GO" id="GO:0015031">
    <property type="term" value="P:protein transport"/>
    <property type="evidence" value="ECO:0007669"/>
    <property type="project" value="UniProtKB-UniRule"/>
</dbReference>
<keyword evidence="11" id="KW-0963">Cytoplasm</keyword>
<dbReference type="GO" id="GO:0003755">
    <property type="term" value="F:peptidyl-prolyl cis-trans isomerase activity"/>
    <property type="evidence" value="ECO:0007669"/>
    <property type="project" value="UniProtKB-UniRule"/>
</dbReference>
<dbReference type="Pfam" id="PF00254">
    <property type="entry name" value="FKBP_C"/>
    <property type="match status" value="1"/>
</dbReference>
<keyword evidence="9 11" id="KW-0131">Cell cycle</keyword>
<dbReference type="GO" id="GO:0044183">
    <property type="term" value="F:protein folding chaperone"/>
    <property type="evidence" value="ECO:0007669"/>
    <property type="project" value="TreeGrafter"/>
</dbReference>
<comment type="catalytic activity">
    <reaction evidence="1 11">
        <text>[protein]-peptidylproline (omega=180) = [protein]-peptidylproline (omega=0)</text>
        <dbReference type="Rhea" id="RHEA:16237"/>
        <dbReference type="Rhea" id="RHEA-COMP:10747"/>
        <dbReference type="Rhea" id="RHEA-COMP:10748"/>
        <dbReference type="ChEBI" id="CHEBI:83833"/>
        <dbReference type="ChEBI" id="CHEBI:83834"/>
        <dbReference type="EC" id="5.2.1.8"/>
    </reaction>
</comment>
<comment type="domain">
    <text evidence="11">Consists of 3 domains; the N-terminus binds the ribosome, the middle domain has PPIase activity, while the C-terminus has intrinsic chaperone activity on its own.</text>
</comment>
<evidence type="ECO:0000256" key="4">
    <source>
        <dbReference type="ARBA" id="ARBA00016902"/>
    </source>
</evidence>
<dbReference type="Gene3D" id="3.10.50.40">
    <property type="match status" value="1"/>
</dbReference>
<comment type="function">
    <text evidence="11">Involved in protein export. Acts as a chaperone by maintaining the newly synthesized protein in an open conformation. Functions as a peptidyl-prolyl cis-trans isomerase.</text>
</comment>
<dbReference type="InterPro" id="IPR046357">
    <property type="entry name" value="PPIase_dom_sf"/>
</dbReference>
<dbReference type="GO" id="GO:0051083">
    <property type="term" value="P:'de novo' cotranslational protein folding"/>
    <property type="evidence" value="ECO:0007669"/>
    <property type="project" value="TreeGrafter"/>
</dbReference>
<evidence type="ECO:0000256" key="7">
    <source>
        <dbReference type="ARBA" id="ARBA00023186"/>
    </source>
</evidence>
<organism evidence="15 16">
    <name type="scientific">Thiospirillum jenense</name>
    <dbReference type="NCBI Taxonomy" id="1653858"/>
    <lineage>
        <taxon>Bacteria</taxon>
        <taxon>Pseudomonadati</taxon>
        <taxon>Pseudomonadota</taxon>
        <taxon>Gammaproteobacteria</taxon>
        <taxon>Chromatiales</taxon>
        <taxon>Chromatiaceae</taxon>
        <taxon>Thiospirillum</taxon>
    </lineage>
</organism>
<comment type="subcellular location">
    <subcellularLocation>
        <location evidence="11">Cytoplasm</location>
    </subcellularLocation>
    <text evidence="11">About half TF is bound to the ribosome near the polypeptide exit tunnel while the other half is free in the cytoplasm.</text>
</comment>
<evidence type="ECO:0000256" key="10">
    <source>
        <dbReference type="ARBA" id="ARBA00029986"/>
    </source>
</evidence>
<evidence type="ECO:0000256" key="11">
    <source>
        <dbReference type="HAMAP-Rule" id="MF_00303"/>
    </source>
</evidence>
<dbReference type="NCBIfam" id="TIGR00115">
    <property type="entry name" value="tig"/>
    <property type="match status" value="1"/>
</dbReference>
<dbReference type="Gene3D" id="1.10.3120.10">
    <property type="entry name" value="Trigger factor, C-terminal domain"/>
    <property type="match status" value="1"/>
</dbReference>
<gene>
    <name evidence="11" type="primary">tig</name>
    <name evidence="15" type="ORF">HUK38_02855</name>
</gene>
<evidence type="ECO:0000256" key="5">
    <source>
        <dbReference type="ARBA" id="ARBA00022618"/>
    </source>
</evidence>
<evidence type="ECO:0000256" key="1">
    <source>
        <dbReference type="ARBA" id="ARBA00000971"/>
    </source>
</evidence>
<name>A0A839H9K7_9GAMM</name>
<feature type="domain" description="Trigger factor ribosome-binding bacterial" evidence="13">
    <location>
        <begin position="3"/>
        <end position="130"/>
    </location>
</feature>
<evidence type="ECO:0000256" key="6">
    <source>
        <dbReference type="ARBA" id="ARBA00023110"/>
    </source>
</evidence>
<keyword evidence="7 11" id="KW-0143">Chaperone</keyword>
<dbReference type="InterPro" id="IPR005215">
    <property type="entry name" value="Trig_fac"/>
</dbReference>
<accession>A0A839H9K7</accession>
<dbReference type="GO" id="GO:0043022">
    <property type="term" value="F:ribosome binding"/>
    <property type="evidence" value="ECO:0007669"/>
    <property type="project" value="TreeGrafter"/>
</dbReference>
<feature type="domain" description="Trigger factor C-terminal" evidence="14">
    <location>
        <begin position="255"/>
        <end position="400"/>
    </location>
</feature>
<dbReference type="EC" id="5.2.1.8" evidence="3 11"/>
<dbReference type="AlphaFoldDB" id="A0A839H9K7"/>
<dbReference type="SUPFAM" id="SSF102735">
    <property type="entry name" value="Trigger factor ribosome-binding domain"/>
    <property type="match status" value="1"/>
</dbReference>
<dbReference type="SUPFAM" id="SSF54534">
    <property type="entry name" value="FKBP-like"/>
    <property type="match status" value="1"/>
</dbReference>
<comment type="similarity">
    <text evidence="2 11">Belongs to the FKBP-type PPIase family. Tig subfamily.</text>
</comment>
<dbReference type="GO" id="GO:0043335">
    <property type="term" value="P:protein unfolding"/>
    <property type="evidence" value="ECO:0007669"/>
    <property type="project" value="TreeGrafter"/>
</dbReference>
<dbReference type="InterPro" id="IPR008880">
    <property type="entry name" value="Trigger_fac_C"/>
</dbReference>
<dbReference type="EMBL" id="JABVCQ010000004">
    <property type="protein sequence ID" value="MBB1125170.1"/>
    <property type="molecule type" value="Genomic_DNA"/>
</dbReference>
<keyword evidence="5 11" id="KW-0132">Cell division</keyword>
<dbReference type="PANTHER" id="PTHR30560:SF3">
    <property type="entry name" value="TRIGGER FACTOR-LIKE PROTEIN TIG, CHLOROPLASTIC"/>
    <property type="match status" value="1"/>
</dbReference>
<dbReference type="InterPro" id="IPR001179">
    <property type="entry name" value="PPIase_FKBP_dom"/>
</dbReference>
<feature type="domain" description="PPIase FKBP-type" evidence="12">
    <location>
        <begin position="144"/>
        <end position="228"/>
    </location>
</feature>
<dbReference type="InterPro" id="IPR027304">
    <property type="entry name" value="Trigger_fact/SurA_dom_sf"/>
</dbReference>
<dbReference type="Proteomes" id="UP000548632">
    <property type="component" value="Unassembled WGS sequence"/>
</dbReference>
<evidence type="ECO:0000256" key="8">
    <source>
        <dbReference type="ARBA" id="ARBA00023235"/>
    </source>
</evidence>
<evidence type="ECO:0000256" key="9">
    <source>
        <dbReference type="ARBA" id="ARBA00023306"/>
    </source>
</evidence>
<dbReference type="GO" id="GO:0051301">
    <property type="term" value="P:cell division"/>
    <property type="evidence" value="ECO:0007669"/>
    <property type="project" value="UniProtKB-KW"/>
</dbReference>
<dbReference type="InterPro" id="IPR037041">
    <property type="entry name" value="Trigger_fac_C_sf"/>
</dbReference>
<dbReference type="SUPFAM" id="SSF109998">
    <property type="entry name" value="Triger factor/SurA peptide-binding domain-like"/>
    <property type="match status" value="1"/>
</dbReference>
<evidence type="ECO:0000259" key="14">
    <source>
        <dbReference type="Pfam" id="PF05698"/>
    </source>
</evidence>
<protein>
    <recommendedName>
        <fullName evidence="4 11">Trigger factor</fullName>
        <shortName evidence="11">TF</shortName>
        <ecNumber evidence="3 11">5.2.1.8</ecNumber>
    </recommendedName>
    <alternativeName>
        <fullName evidence="10 11">PPIase</fullName>
    </alternativeName>
</protein>
<proteinExistence type="inferred from homology"/>
<dbReference type="InterPro" id="IPR036611">
    <property type="entry name" value="Trigger_fac_ribosome-bd_sf"/>
</dbReference>
<dbReference type="Gene3D" id="3.30.70.1050">
    <property type="entry name" value="Trigger factor ribosome-binding domain"/>
    <property type="match status" value="1"/>
</dbReference>
<evidence type="ECO:0000259" key="13">
    <source>
        <dbReference type="Pfam" id="PF05697"/>
    </source>
</evidence>
<dbReference type="PIRSF" id="PIRSF003095">
    <property type="entry name" value="Trigger_factor"/>
    <property type="match status" value="1"/>
</dbReference>
<comment type="caution">
    <text evidence="15">The sequence shown here is derived from an EMBL/GenBank/DDBJ whole genome shotgun (WGS) entry which is preliminary data.</text>
</comment>
<evidence type="ECO:0000313" key="15">
    <source>
        <dbReference type="EMBL" id="MBB1125170.1"/>
    </source>
</evidence>
<keyword evidence="6 11" id="KW-0697">Rotamase</keyword>
<evidence type="ECO:0000256" key="3">
    <source>
        <dbReference type="ARBA" id="ARBA00013194"/>
    </source>
</evidence>
<dbReference type="Pfam" id="PF05698">
    <property type="entry name" value="Trigger_C"/>
    <property type="match status" value="1"/>
</dbReference>
<sequence length="429" mass="49576">MIVELGTEEFDTAVEKRTQEYMRNARVAGFRPGKVPLSVLRKHYGKQIRHEVFEDLVDSTFISAIKEHELHPAAPPVIEPDIDLEINRYAYKAIFEILPEFELQSIQGHKIKRPLIEINENDVDDMIERLRQRDAEFSPVDRPSADGDWIAAKYIGTVDGQPFQDDKAVPIFINLGNEKENPNVPCPGFESHLFNLSTDQEHEFDLRFPDDYKDSTLAGKDVHFKVEVESVREKTLPSLEELIDNMGVTDGEISTFRAEVHTNMQRELKKRIRSHLRSQVFDALMQANPIIVPKSLIEEETQQIAAQWQSKWKIKNALQSLQPLFIQTAEYRVRLGFLLQKAVKDFNAQADEDSIRNKIEELAETYEEPDVFIKYCYENVEQLGEIKAVVKEDLVIQRLLQDAEIEEEPTRFLQWIDALEAKDSQAIVE</sequence>
<evidence type="ECO:0000313" key="16">
    <source>
        <dbReference type="Proteomes" id="UP000548632"/>
    </source>
</evidence>
<evidence type="ECO:0000259" key="12">
    <source>
        <dbReference type="Pfam" id="PF00254"/>
    </source>
</evidence>
<reference evidence="15 16" key="1">
    <citation type="journal article" date="2020" name="Arch. Microbiol.">
        <title>The genome sequence of the giant phototrophic gammaproteobacterium Thiospirillum jenense gives insight into its physiological properties and phylogenetic relationships.</title>
        <authorList>
            <person name="Imhoff J.F."/>
            <person name="Meyer T.E."/>
            <person name="Kyndt J.A."/>
        </authorList>
    </citation>
    <scope>NUCLEOTIDE SEQUENCE [LARGE SCALE GENOMIC DNA]</scope>
    <source>
        <strain evidence="15 16">DSM 216</strain>
    </source>
</reference>
<dbReference type="Pfam" id="PF05697">
    <property type="entry name" value="Trigger_N"/>
    <property type="match status" value="1"/>
</dbReference>
<evidence type="ECO:0000256" key="2">
    <source>
        <dbReference type="ARBA" id="ARBA00005464"/>
    </source>
</evidence>
<dbReference type="PANTHER" id="PTHR30560">
    <property type="entry name" value="TRIGGER FACTOR CHAPERONE AND PEPTIDYL-PROLYL CIS/TRANS ISOMERASE"/>
    <property type="match status" value="1"/>
</dbReference>